<name>A0A9P8CX74_MORAP</name>
<dbReference type="FunFam" id="3.30.870.10:FF:000011">
    <property type="entry name" value="Phospholipase"/>
    <property type="match status" value="1"/>
</dbReference>
<evidence type="ECO:0000256" key="5">
    <source>
        <dbReference type="ARBA" id="ARBA00022963"/>
    </source>
</evidence>
<keyword evidence="3" id="KW-0677">Repeat</keyword>
<dbReference type="GO" id="GO:0006654">
    <property type="term" value="P:phosphatidic acid biosynthetic process"/>
    <property type="evidence" value="ECO:0007669"/>
    <property type="project" value="InterPro"/>
</dbReference>
<keyword evidence="5 7" id="KW-0442">Lipid degradation</keyword>
<dbReference type="EC" id="3.1.4.4" evidence="7"/>
<dbReference type="Pfam" id="PF00614">
    <property type="entry name" value="PLDc"/>
    <property type="match status" value="1"/>
</dbReference>
<evidence type="ECO:0000256" key="2">
    <source>
        <dbReference type="ARBA" id="ARBA00008664"/>
    </source>
</evidence>
<sequence length="1367" mass="154857">MAVEVPVLDEARPVQDAAKPTADDAATSPASGASNNASPGSTNDPNKLLLSAAERFTLGMKKRTFSPTRTTFPSMPQTLASPQEQTTASPTVQSEPERQQQQRQRQNQATIQEEQPSSSDNPFDFEFEFKNPFTSKRIHFGGYRRSLDSRQNSSIAHGSAQPTSISMTEDESARMMQLKSVFNKFFKRKKDGRKGKGNDQVALEAEEYQVWNNLAPLVFQPSAVFMGLSFMIDDKGSNLNDKTNVDWNMNIILALVKVVILPYTYTTKDTKVRNRDSKRNSKEPKSSLSMKDKEEKEPKEQKRFLVIKVQYGDYLPSWLIERSLDDFVRLYESYHPPIPEQPLLSKALKVPKPPACIRSRFSLSGRSASMTPGANADPNDNNVAVEDGSVVVDNAGIFDPKAAPKLTRELQTFLQDMIRYAMYVPDAERMCKFLELSALTLANVPDGGYQGKEGYLNVVKQKRLMDEGPLTNAVKKVYRKPVSKYFIVRDSYIIIAASHKNTEIQDVIMLDSSFKAQKCPRHLHAPHTFDIINAELKLHVRAKSDHRRRQFVESIRKMPSLWKEPKRFNSFAPVRTNVSAQWLVDGRDYFWNVSKAMEMAKETIYILDWMLSPEILLRRHQRDGIDWSLKDVLGRKAKEGVKVYIVMYSEVDAAMHLASLRAKKLLRKLCPENIWVQRHGPNLKTAWWAHHEKLIVIDNMIAFIGGLDLCFGRWDTPEHTLIDIKEGESGPCWPGQDYSNPRIKDFCDLSKPGVDSIDRAENPRMPWHDVGLQILGQPSRDVARHFIQRWNFLCRTKPKQRRIPFLLPKPDIHLSKLDEMGLQGTCEVQILRSVSSWSIGVKDPECSILTAYIAAIERAEHFIYIENQFFITSTNVNKTIVHNGIGRALTDRIIKAHKANEKFRVIVVLPLVPGFEGGINTPAATSVRMVMLSIYETICHGKNSIYGRLATAGVVKPHKYISFYGLRNWAKFGEKFITEQVYIHAKMMIVDDRVAIIGSANINERSMLGNRDSEIAAVVRDQDYIDSTMNGIPYKVSRFAHTLRMNLMTEHLGLPVGHDHHQPGHQGMAADYNDTPFTELDFVDPVHPAFFEDIWKHYAQSNTLIFREMFKCIPDDTVKTWSQYTKFNAQSNVDDPRIKEERTLKDKAMDKILGPTLGEHFKSGGDSSGDEEEEDDDKEDRSAARSAKKALANDDSGEDEDPVKDGAKDDKIIRHDPSSEGFSRRQGKDRRTASTSSSASKNHRSLRTDQRVSVGQRTAAKKLERDEEKARKGEDVSGTVSADTSFAVADPSASSLSPAVGSRRRDPVKRTASALAETNDVRLAMENDLSKVQGHLVEWPLDFLREELESYNFCYPKDYNHPIDLYT</sequence>
<dbReference type="PROSITE" id="PS50035">
    <property type="entry name" value="PLD"/>
    <property type="match status" value="2"/>
</dbReference>
<comment type="similarity">
    <text evidence="2 7">Belongs to the phospholipase D family.</text>
</comment>
<dbReference type="InterPro" id="IPR011993">
    <property type="entry name" value="PH-like_dom_sf"/>
</dbReference>
<dbReference type="SMART" id="SM00155">
    <property type="entry name" value="PLDc"/>
    <property type="match status" value="2"/>
</dbReference>
<dbReference type="GO" id="GO:0035556">
    <property type="term" value="P:intracellular signal transduction"/>
    <property type="evidence" value="ECO:0007669"/>
    <property type="project" value="InterPro"/>
</dbReference>
<keyword evidence="4 7" id="KW-0378">Hydrolase</keyword>
<dbReference type="Gene3D" id="2.30.29.30">
    <property type="entry name" value="Pleckstrin-homology domain (PH domain)/Phosphotyrosine-binding domain (PTB)"/>
    <property type="match status" value="1"/>
</dbReference>
<evidence type="ECO:0000256" key="3">
    <source>
        <dbReference type="ARBA" id="ARBA00022737"/>
    </source>
</evidence>
<feature type="compositionally biased region" description="Polar residues" evidence="8">
    <location>
        <begin position="65"/>
        <end position="94"/>
    </location>
</feature>
<dbReference type="PIRSF" id="PIRSF009376">
    <property type="entry name" value="Phospholipase_D_euk"/>
    <property type="match status" value="1"/>
</dbReference>
<evidence type="ECO:0000256" key="4">
    <source>
        <dbReference type="ARBA" id="ARBA00022801"/>
    </source>
</evidence>
<dbReference type="GO" id="GO:0009395">
    <property type="term" value="P:phospholipid catabolic process"/>
    <property type="evidence" value="ECO:0007669"/>
    <property type="project" value="TreeGrafter"/>
</dbReference>
<evidence type="ECO:0000256" key="8">
    <source>
        <dbReference type="SAM" id="MobiDB-lite"/>
    </source>
</evidence>
<evidence type="ECO:0000256" key="1">
    <source>
        <dbReference type="ARBA" id="ARBA00000798"/>
    </source>
</evidence>
<comment type="catalytic activity">
    <reaction evidence="1 7">
        <text>a 1,2-diacyl-sn-glycero-3-phosphocholine + H2O = a 1,2-diacyl-sn-glycero-3-phosphate + choline + H(+)</text>
        <dbReference type="Rhea" id="RHEA:14445"/>
        <dbReference type="ChEBI" id="CHEBI:15354"/>
        <dbReference type="ChEBI" id="CHEBI:15377"/>
        <dbReference type="ChEBI" id="CHEBI:15378"/>
        <dbReference type="ChEBI" id="CHEBI:57643"/>
        <dbReference type="ChEBI" id="CHEBI:58608"/>
        <dbReference type="EC" id="3.1.4.4"/>
    </reaction>
</comment>
<evidence type="ECO:0000256" key="6">
    <source>
        <dbReference type="ARBA" id="ARBA00023098"/>
    </source>
</evidence>
<feature type="region of interest" description="Disordered" evidence="8">
    <location>
        <begin position="1146"/>
        <end position="1313"/>
    </location>
</feature>
<dbReference type="SUPFAM" id="SSF50729">
    <property type="entry name" value="PH domain-like"/>
    <property type="match status" value="1"/>
</dbReference>
<feature type="compositionally biased region" description="Basic and acidic residues" evidence="8">
    <location>
        <begin position="1261"/>
        <end position="1275"/>
    </location>
</feature>
<dbReference type="CDD" id="cd09141">
    <property type="entry name" value="PLDc_vPLD1_2_yPLD_like_2"/>
    <property type="match status" value="1"/>
</dbReference>
<gene>
    <name evidence="10" type="ORF">KVV02_007417</name>
</gene>
<dbReference type="SUPFAM" id="SSF56024">
    <property type="entry name" value="Phospholipase D/nuclease"/>
    <property type="match status" value="2"/>
</dbReference>
<keyword evidence="6" id="KW-0443">Lipid metabolism</keyword>
<dbReference type="InterPro" id="IPR025202">
    <property type="entry name" value="PLD-like_dom"/>
</dbReference>
<feature type="compositionally biased region" description="Acidic residues" evidence="8">
    <location>
        <begin position="1168"/>
        <end position="1178"/>
    </location>
</feature>
<dbReference type="Gene3D" id="3.30.870.10">
    <property type="entry name" value="Endonuclease Chain A"/>
    <property type="match status" value="2"/>
</dbReference>
<feature type="compositionally biased region" description="Polar residues" evidence="8">
    <location>
        <begin position="109"/>
        <end position="121"/>
    </location>
</feature>
<feature type="domain" description="PLD phosphodiesterase" evidence="9">
    <location>
        <begin position="686"/>
        <end position="713"/>
    </location>
</feature>
<evidence type="ECO:0000256" key="7">
    <source>
        <dbReference type="PIRNR" id="PIRNR009376"/>
    </source>
</evidence>
<dbReference type="EMBL" id="JAIFTL010000120">
    <property type="protein sequence ID" value="KAG9322987.1"/>
    <property type="molecule type" value="Genomic_DNA"/>
</dbReference>
<evidence type="ECO:0000313" key="11">
    <source>
        <dbReference type="Proteomes" id="UP000717515"/>
    </source>
</evidence>
<feature type="domain" description="PLD phosphodiesterase" evidence="9">
    <location>
        <begin position="979"/>
        <end position="1006"/>
    </location>
</feature>
<reference evidence="10" key="1">
    <citation type="submission" date="2021-07" db="EMBL/GenBank/DDBJ databases">
        <title>Draft genome of Mortierella alpina, strain LL118, isolated from an aspen leaf litter sample.</title>
        <authorList>
            <person name="Yang S."/>
            <person name="Vinatzer B.A."/>
        </authorList>
    </citation>
    <scope>NUCLEOTIDE SEQUENCE</scope>
    <source>
        <strain evidence="10">LL118</strain>
    </source>
</reference>
<evidence type="ECO:0000313" key="10">
    <source>
        <dbReference type="EMBL" id="KAG9322987.1"/>
    </source>
</evidence>
<comment type="caution">
    <text evidence="10">The sequence shown here is derived from an EMBL/GenBank/DDBJ whole genome shotgun (WGS) entry which is preliminary data.</text>
</comment>
<accession>A0A9P8CX74</accession>
<feature type="region of interest" description="Disordered" evidence="8">
    <location>
        <begin position="271"/>
        <end position="296"/>
    </location>
</feature>
<protein>
    <recommendedName>
        <fullName evidence="7">Phospholipase</fullName>
        <ecNumber evidence="7">3.1.4.4</ecNumber>
    </recommendedName>
</protein>
<dbReference type="Pfam" id="PF13091">
    <property type="entry name" value="PLDc_2"/>
    <property type="match status" value="1"/>
</dbReference>
<dbReference type="PANTHER" id="PTHR18896:SF76">
    <property type="entry name" value="PHOSPHOLIPASE"/>
    <property type="match status" value="1"/>
</dbReference>
<dbReference type="InterPro" id="IPR015679">
    <property type="entry name" value="PLipase_D_fam"/>
</dbReference>
<feature type="compositionally biased region" description="Basic and acidic residues" evidence="8">
    <location>
        <begin position="1203"/>
        <end position="1218"/>
    </location>
</feature>
<feature type="region of interest" description="Disordered" evidence="8">
    <location>
        <begin position="1"/>
        <end position="126"/>
    </location>
</feature>
<dbReference type="Proteomes" id="UP000717515">
    <property type="component" value="Unassembled WGS sequence"/>
</dbReference>
<feature type="compositionally biased region" description="Low complexity" evidence="8">
    <location>
        <begin position="16"/>
        <end position="42"/>
    </location>
</feature>
<proteinExistence type="inferred from homology"/>
<evidence type="ECO:0000259" key="9">
    <source>
        <dbReference type="PROSITE" id="PS50035"/>
    </source>
</evidence>
<organism evidence="10 11">
    <name type="scientific">Mortierella alpina</name>
    <name type="common">Oleaginous fungus</name>
    <name type="synonym">Mortierella renispora</name>
    <dbReference type="NCBI Taxonomy" id="64518"/>
    <lineage>
        <taxon>Eukaryota</taxon>
        <taxon>Fungi</taxon>
        <taxon>Fungi incertae sedis</taxon>
        <taxon>Mucoromycota</taxon>
        <taxon>Mortierellomycotina</taxon>
        <taxon>Mortierellomycetes</taxon>
        <taxon>Mortierellales</taxon>
        <taxon>Mortierellaceae</taxon>
        <taxon>Mortierella</taxon>
    </lineage>
</organism>
<dbReference type="InterPro" id="IPR001736">
    <property type="entry name" value="PLipase_D/transphosphatidylase"/>
</dbReference>
<dbReference type="InterPro" id="IPR016555">
    <property type="entry name" value="PLipase_D_euk"/>
</dbReference>
<dbReference type="GO" id="GO:0004630">
    <property type="term" value="F:phospholipase D activity"/>
    <property type="evidence" value="ECO:0007669"/>
    <property type="project" value="UniProtKB-UniRule"/>
</dbReference>
<dbReference type="PANTHER" id="PTHR18896">
    <property type="entry name" value="PHOSPHOLIPASE D"/>
    <property type="match status" value="1"/>
</dbReference>